<dbReference type="Proteomes" id="UP000198688">
    <property type="component" value="Chromosome I"/>
</dbReference>
<dbReference type="PANTHER" id="PTHR43762:SF1">
    <property type="entry name" value="D-ARABINONO-1,4-LACTONE OXIDASE"/>
    <property type="match status" value="1"/>
</dbReference>
<dbReference type="InterPro" id="IPR016169">
    <property type="entry name" value="FAD-bd_PCMH_sub2"/>
</dbReference>
<organism evidence="3 4">
    <name type="scientific">Actinoplanes derwentensis</name>
    <dbReference type="NCBI Taxonomy" id="113562"/>
    <lineage>
        <taxon>Bacteria</taxon>
        <taxon>Bacillati</taxon>
        <taxon>Actinomycetota</taxon>
        <taxon>Actinomycetes</taxon>
        <taxon>Micromonosporales</taxon>
        <taxon>Micromonosporaceae</taxon>
        <taxon>Actinoplanes</taxon>
    </lineage>
</organism>
<feature type="domain" description="FAD-binding PCMH-type" evidence="2">
    <location>
        <begin position="16"/>
        <end position="182"/>
    </location>
</feature>
<gene>
    <name evidence="3" type="ORF">SAMN04489716_6407</name>
</gene>
<evidence type="ECO:0000313" key="4">
    <source>
        <dbReference type="Proteomes" id="UP000198688"/>
    </source>
</evidence>
<dbReference type="Pfam" id="PF04030">
    <property type="entry name" value="ALO"/>
    <property type="match status" value="1"/>
</dbReference>
<name>A0A1H2CQ50_9ACTN</name>
<accession>A0A1H2CQ50</accession>
<sequence length="432" mass="47869">MTTPVNSRRWTNWGLNQESVADVLTPGNVDEVAAALSRAAEDGRRVKVVGSGHSFTSIAVADDQRMHVHRLSHLISVDGPLVTVQAGMTLSALNRVLAEHDLAMPNLGDIDAQTVAGAVSTGTHGTGLEHGTLASCVEALTVVTAAGQIERYTADSPEFGAVRLGLGALGVIVEVTLRCVPAFTLLADERPMSLPDVLAGLDDWLPANEHVEFFWYPYTDRASLKINKRVDEDDRPLSKFRSWLDDDFLSNTVWQGVCALGRRIPGTVPTLNGISARALSARTYTGRSHEVFCSQRKVKFTEMEYEVPRPALPEVLGALDRIFEELPFKVQFPVEVRFTGPDDLWLSHGYGRESAYIAVHQYFGVPYEPYFRAFEAVCAGLGGRPHWGKLHYRDAESLRPVYPRFDDFLAVRDRLDPQRMFTNDYLKRVLGS</sequence>
<reference evidence="3 4" key="1">
    <citation type="submission" date="2016-10" db="EMBL/GenBank/DDBJ databases">
        <authorList>
            <person name="de Groot N.N."/>
        </authorList>
    </citation>
    <scope>NUCLEOTIDE SEQUENCE [LARGE SCALE GENOMIC DNA]</scope>
    <source>
        <strain evidence="3 4">DSM 43941</strain>
    </source>
</reference>
<dbReference type="InterPro" id="IPR007173">
    <property type="entry name" value="ALO_C"/>
</dbReference>
<dbReference type="PIRSF" id="PIRSF000136">
    <property type="entry name" value="LGO_GLO"/>
    <property type="match status" value="1"/>
</dbReference>
<dbReference type="Gene3D" id="3.30.70.2520">
    <property type="match status" value="1"/>
</dbReference>
<dbReference type="InterPro" id="IPR016167">
    <property type="entry name" value="FAD-bd_PCMH_sub1"/>
</dbReference>
<dbReference type="RefSeq" id="WP_092549485.1">
    <property type="nucleotide sequence ID" value="NZ_BOMJ01000012.1"/>
</dbReference>
<keyword evidence="4" id="KW-1185">Reference proteome</keyword>
<protein>
    <submittedName>
        <fullName evidence="3">FAD-linked oxidoreductase</fullName>
    </submittedName>
</protein>
<dbReference type="InterPro" id="IPR036318">
    <property type="entry name" value="FAD-bd_PCMH-like_sf"/>
</dbReference>
<dbReference type="Gene3D" id="3.30.465.10">
    <property type="match status" value="1"/>
</dbReference>
<dbReference type="Gene3D" id="3.30.43.10">
    <property type="entry name" value="Uridine Diphospho-n-acetylenolpyruvylglucosamine Reductase, domain 2"/>
    <property type="match status" value="1"/>
</dbReference>
<dbReference type="InterPro" id="IPR016166">
    <property type="entry name" value="FAD-bd_PCMH"/>
</dbReference>
<dbReference type="Pfam" id="PF01565">
    <property type="entry name" value="FAD_binding_4"/>
    <property type="match status" value="1"/>
</dbReference>
<dbReference type="PROSITE" id="PS51387">
    <property type="entry name" value="FAD_PCMH"/>
    <property type="match status" value="1"/>
</dbReference>
<evidence type="ECO:0000259" key="2">
    <source>
        <dbReference type="PROSITE" id="PS51387"/>
    </source>
</evidence>
<dbReference type="OrthoDB" id="9800184at2"/>
<dbReference type="EMBL" id="LT629758">
    <property type="protein sequence ID" value="SDT72427.1"/>
    <property type="molecule type" value="Genomic_DNA"/>
</dbReference>
<dbReference type="Gene3D" id="1.10.45.10">
    <property type="entry name" value="Vanillyl-alcohol Oxidase, Chain A, domain 4"/>
    <property type="match status" value="1"/>
</dbReference>
<dbReference type="InterPro" id="IPR006094">
    <property type="entry name" value="Oxid_FAD_bind_N"/>
</dbReference>
<evidence type="ECO:0000313" key="3">
    <source>
        <dbReference type="EMBL" id="SDT72427.1"/>
    </source>
</evidence>
<dbReference type="PANTHER" id="PTHR43762">
    <property type="entry name" value="L-GULONOLACTONE OXIDASE"/>
    <property type="match status" value="1"/>
</dbReference>
<dbReference type="InterPro" id="IPR010031">
    <property type="entry name" value="FAD_lactone_oxidase-like"/>
</dbReference>
<dbReference type="SUPFAM" id="SSF56176">
    <property type="entry name" value="FAD-binding/transporter-associated domain-like"/>
    <property type="match status" value="1"/>
</dbReference>
<dbReference type="AlphaFoldDB" id="A0A1H2CQ50"/>
<dbReference type="GO" id="GO:0071949">
    <property type="term" value="F:FAD binding"/>
    <property type="evidence" value="ECO:0007669"/>
    <property type="project" value="InterPro"/>
</dbReference>
<dbReference type="GO" id="GO:0080049">
    <property type="term" value="F:L-gulono-1,4-lactone dehydrogenase activity"/>
    <property type="evidence" value="ECO:0007669"/>
    <property type="project" value="TreeGrafter"/>
</dbReference>
<dbReference type="GO" id="GO:0003885">
    <property type="term" value="F:D-arabinono-1,4-lactone oxidase activity"/>
    <property type="evidence" value="ECO:0007669"/>
    <property type="project" value="InterPro"/>
</dbReference>
<evidence type="ECO:0000256" key="1">
    <source>
        <dbReference type="ARBA" id="ARBA00023002"/>
    </source>
</evidence>
<keyword evidence="1" id="KW-0560">Oxidoreductase</keyword>
<dbReference type="NCBIfam" id="TIGR01679">
    <property type="entry name" value="bact_FAD_ox"/>
    <property type="match status" value="1"/>
</dbReference>
<dbReference type="InterPro" id="IPR016171">
    <property type="entry name" value="Vanillyl_alc_oxidase_C-sub2"/>
</dbReference>
<dbReference type="GO" id="GO:0016020">
    <property type="term" value="C:membrane"/>
    <property type="evidence" value="ECO:0007669"/>
    <property type="project" value="InterPro"/>
</dbReference>
<proteinExistence type="predicted"/>
<dbReference type="STRING" id="113562.SAMN04489716_6407"/>